<evidence type="ECO:0000313" key="17">
    <source>
        <dbReference type="EMBL" id="UGS35959.1"/>
    </source>
</evidence>
<evidence type="ECO:0000256" key="9">
    <source>
        <dbReference type="ARBA" id="ARBA00022898"/>
    </source>
</evidence>
<dbReference type="EC" id="2.6.1.19" evidence="6"/>
<dbReference type="Gene3D" id="3.40.640.10">
    <property type="entry name" value="Type I PLP-dependent aspartate aminotransferase-like (Major domain)"/>
    <property type="match status" value="1"/>
</dbReference>
<evidence type="ECO:0000256" key="7">
    <source>
        <dbReference type="ARBA" id="ARBA00022576"/>
    </source>
</evidence>
<dbReference type="InterPro" id="IPR015422">
    <property type="entry name" value="PyrdxlP-dep_Trfase_small"/>
</dbReference>
<dbReference type="AlphaFoldDB" id="A0A9E6XX21"/>
<dbReference type="GO" id="GO:0034386">
    <property type="term" value="F:4-aminobutyrate:2-oxoglutarate transaminase activity"/>
    <property type="evidence" value="ECO:0007669"/>
    <property type="project" value="UniProtKB-EC"/>
</dbReference>
<evidence type="ECO:0000256" key="4">
    <source>
        <dbReference type="ARBA" id="ARBA00008954"/>
    </source>
</evidence>
<evidence type="ECO:0000313" key="18">
    <source>
        <dbReference type="Proteomes" id="UP001162834"/>
    </source>
</evidence>
<dbReference type="GO" id="GO:0042802">
    <property type="term" value="F:identical protein binding"/>
    <property type="evidence" value="ECO:0007669"/>
    <property type="project" value="TreeGrafter"/>
</dbReference>
<protein>
    <recommendedName>
        <fullName evidence="12">(S)-3-amino-2-methylpropionate transaminase</fullName>
        <ecNumber evidence="6">2.6.1.19</ecNumber>
        <ecNumber evidence="5">2.6.1.22</ecNumber>
    </recommendedName>
    <alternativeName>
        <fullName evidence="13">GABA aminotransferase</fullName>
    </alternativeName>
    <alternativeName>
        <fullName evidence="11">Gamma-amino-N-butyrate transaminase</fullName>
    </alternativeName>
    <alternativeName>
        <fullName evidence="15">Glutamate:succinic semialdehyde transaminase</fullName>
    </alternativeName>
    <alternativeName>
        <fullName evidence="10">L-AIBAT</fullName>
    </alternativeName>
</protein>
<evidence type="ECO:0000256" key="14">
    <source>
        <dbReference type="ARBA" id="ARBA00048021"/>
    </source>
</evidence>
<dbReference type="CDD" id="cd00610">
    <property type="entry name" value="OAT_like"/>
    <property type="match status" value="1"/>
</dbReference>
<keyword evidence="9 16" id="KW-0663">Pyridoxal phosphate</keyword>
<dbReference type="InterPro" id="IPR015421">
    <property type="entry name" value="PyrdxlP-dep_Trfase_major"/>
</dbReference>
<keyword evidence="8 17" id="KW-0808">Transferase</keyword>
<dbReference type="EC" id="2.6.1.22" evidence="5"/>
<evidence type="ECO:0000256" key="8">
    <source>
        <dbReference type="ARBA" id="ARBA00022679"/>
    </source>
</evidence>
<dbReference type="GO" id="GO:0047298">
    <property type="term" value="F:(S)-3-amino-2-methylpropionate transaminase activity"/>
    <property type="evidence" value="ECO:0007669"/>
    <property type="project" value="UniProtKB-EC"/>
</dbReference>
<comment type="catalytic activity">
    <reaction evidence="14">
        <text>4-aminobutanoate + 2-oxoglutarate = succinate semialdehyde + L-glutamate</text>
        <dbReference type="Rhea" id="RHEA:23352"/>
        <dbReference type="ChEBI" id="CHEBI:16810"/>
        <dbReference type="ChEBI" id="CHEBI:29985"/>
        <dbReference type="ChEBI" id="CHEBI:57706"/>
        <dbReference type="ChEBI" id="CHEBI:59888"/>
        <dbReference type="EC" id="2.6.1.19"/>
    </reaction>
</comment>
<name>A0A9E6XX21_9ACTN</name>
<reference evidence="17" key="1">
    <citation type="journal article" date="2022" name="Int. J. Syst. Evol. Microbiol.">
        <title>Pseudomonas aegrilactucae sp. nov. and Pseudomonas morbosilactucae sp. nov., pathogens causing bacterial rot of lettuce in Japan.</title>
        <authorList>
            <person name="Sawada H."/>
            <person name="Fujikawa T."/>
            <person name="Satou M."/>
        </authorList>
    </citation>
    <scope>NUCLEOTIDE SEQUENCE</scope>
    <source>
        <strain evidence="17">0166_1</strain>
    </source>
</reference>
<evidence type="ECO:0000256" key="10">
    <source>
        <dbReference type="ARBA" id="ARBA00029760"/>
    </source>
</evidence>
<dbReference type="SUPFAM" id="SSF53383">
    <property type="entry name" value="PLP-dependent transferases"/>
    <property type="match status" value="1"/>
</dbReference>
<dbReference type="Proteomes" id="UP001162834">
    <property type="component" value="Chromosome"/>
</dbReference>
<comment type="catalytic activity">
    <reaction evidence="1">
        <text>(S)-3-amino-2-methylpropanoate + 2-oxoglutarate = 2-methyl-3-oxopropanoate + L-glutamate</text>
        <dbReference type="Rhea" id="RHEA:13993"/>
        <dbReference type="ChEBI" id="CHEBI:16810"/>
        <dbReference type="ChEBI" id="CHEBI:29985"/>
        <dbReference type="ChEBI" id="CHEBI:57700"/>
        <dbReference type="ChEBI" id="CHEBI:58655"/>
        <dbReference type="EC" id="2.6.1.22"/>
    </reaction>
</comment>
<dbReference type="InterPro" id="IPR015424">
    <property type="entry name" value="PyrdxlP-dep_Trfase"/>
</dbReference>
<evidence type="ECO:0000256" key="15">
    <source>
        <dbReference type="ARBA" id="ARBA00050054"/>
    </source>
</evidence>
<keyword evidence="18" id="KW-1185">Reference proteome</keyword>
<dbReference type="Gene3D" id="3.90.1150.10">
    <property type="entry name" value="Aspartate Aminotransferase, domain 1"/>
    <property type="match status" value="1"/>
</dbReference>
<evidence type="ECO:0000256" key="1">
    <source>
        <dbReference type="ARBA" id="ARBA00001750"/>
    </source>
</evidence>
<evidence type="ECO:0000256" key="5">
    <source>
        <dbReference type="ARBA" id="ARBA00012876"/>
    </source>
</evidence>
<evidence type="ECO:0000256" key="11">
    <source>
        <dbReference type="ARBA" id="ARBA00030204"/>
    </source>
</evidence>
<evidence type="ECO:0000256" key="6">
    <source>
        <dbReference type="ARBA" id="ARBA00012912"/>
    </source>
</evidence>
<dbReference type="PANTHER" id="PTHR11986">
    <property type="entry name" value="AMINOTRANSFERASE CLASS III"/>
    <property type="match status" value="1"/>
</dbReference>
<dbReference type="GO" id="GO:0030170">
    <property type="term" value="F:pyridoxal phosphate binding"/>
    <property type="evidence" value="ECO:0007669"/>
    <property type="project" value="InterPro"/>
</dbReference>
<dbReference type="PIRSF" id="PIRSF000521">
    <property type="entry name" value="Transaminase_4ab_Lys_Orn"/>
    <property type="match status" value="1"/>
</dbReference>
<proteinExistence type="inferred from homology"/>
<comment type="pathway">
    <text evidence="3">Amino-acid degradation; 4-aminobutanoate degradation.</text>
</comment>
<dbReference type="FunFam" id="3.40.640.10:FF:000013">
    <property type="entry name" value="4-aminobutyrate aminotransferase"/>
    <property type="match status" value="1"/>
</dbReference>
<keyword evidence="7 17" id="KW-0032">Aminotransferase</keyword>
<comment type="cofactor">
    <cofactor evidence="2">
        <name>pyridoxal 5'-phosphate</name>
        <dbReference type="ChEBI" id="CHEBI:597326"/>
    </cofactor>
</comment>
<dbReference type="EMBL" id="CP087164">
    <property type="protein sequence ID" value="UGS35959.1"/>
    <property type="molecule type" value="Genomic_DNA"/>
</dbReference>
<evidence type="ECO:0000256" key="13">
    <source>
        <dbReference type="ARBA" id="ARBA00031787"/>
    </source>
</evidence>
<accession>A0A9E6XX21</accession>
<dbReference type="InterPro" id="IPR005814">
    <property type="entry name" value="Aminotrans_3"/>
</dbReference>
<gene>
    <name evidence="17" type="primary">davT</name>
    <name evidence="17" type="ORF">DSM104329_02356</name>
</gene>
<evidence type="ECO:0000256" key="3">
    <source>
        <dbReference type="ARBA" id="ARBA00005176"/>
    </source>
</evidence>
<evidence type="ECO:0000256" key="16">
    <source>
        <dbReference type="RuleBase" id="RU003560"/>
    </source>
</evidence>
<organism evidence="17 18">
    <name type="scientific">Capillimicrobium parvum</name>
    <dbReference type="NCBI Taxonomy" id="2884022"/>
    <lineage>
        <taxon>Bacteria</taxon>
        <taxon>Bacillati</taxon>
        <taxon>Actinomycetota</taxon>
        <taxon>Thermoleophilia</taxon>
        <taxon>Solirubrobacterales</taxon>
        <taxon>Capillimicrobiaceae</taxon>
        <taxon>Capillimicrobium</taxon>
    </lineage>
</organism>
<dbReference type="RefSeq" id="WP_259315637.1">
    <property type="nucleotide sequence ID" value="NZ_CP087164.1"/>
</dbReference>
<dbReference type="InterPro" id="IPR050103">
    <property type="entry name" value="Class-III_PLP-dep_AT"/>
</dbReference>
<evidence type="ECO:0000256" key="2">
    <source>
        <dbReference type="ARBA" id="ARBA00001933"/>
    </source>
</evidence>
<dbReference type="Pfam" id="PF00202">
    <property type="entry name" value="Aminotran_3"/>
    <property type="match status" value="1"/>
</dbReference>
<comment type="similarity">
    <text evidence="4 16">Belongs to the class-III pyridoxal-phosphate-dependent aminotransferase family.</text>
</comment>
<evidence type="ECO:0000256" key="12">
    <source>
        <dbReference type="ARBA" id="ARBA00030857"/>
    </source>
</evidence>
<dbReference type="KEGG" id="sbae:DSM104329_02356"/>
<sequence>MSTQAPSRSFVSWRAADIDGDHASGCVITTADGTELLDFTAGIGVVSTGHCHPRVVAAIQEQAARFIHAQANLVRHAMLEPLGEALAEIAPPGIDHFFYANSGAEAIESFVKFARQATRRSNVIVFEGSFHGRTLMAAALTMSNVVYRAGFGPLPEGVYVAPYPYAYAMGEDPETASELALEAVRKLFKTQTAPEDTAGILVEPVLGEGGYVVPPPSFLVGLREICDEHGMALGVDEVQCGVGRTGRWWACEHSGVSPDILCFAKGIASGFPISGVGLRPWLLRNATPGSHGGTYGGNAIGCAAALATLEVIRDERLVENAAERGRQLLAACERLQERHAVIGDVRGLGLMVGLELTDPARVRPVLTHMLESGKVLALSCGPGGAVIRFVPPLIVREAEVERAVAALDTALAETA</sequence>